<dbReference type="EMBL" id="CP097899">
    <property type="protein sequence ID" value="URN96902.1"/>
    <property type="molecule type" value="Genomic_DNA"/>
</dbReference>
<sequence>MAFGITRAELNDWKTTVEQGQIAYLTHYWLDDRFPEARTVTKVGCKDISKLVAWCEQFQLDPKYIHNRARYPHFDLLGPYQYEVLKAVGLHDHISRFHLHKSYQ</sequence>
<proteinExistence type="predicted"/>
<accession>A0A9J6ZLA5</accession>
<gene>
    <name evidence="1" type="ORF">NAG76_21490</name>
</gene>
<dbReference type="AlphaFoldDB" id="A0A9J6ZLA5"/>
<reference evidence="1" key="1">
    <citation type="submission" date="2022-05" db="EMBL/GenBank/DDBJ databases">
        <title>Novel bacterial taxa in a minimal lignocellulolytic consortium and its capacity to transform plastics disclosed by genome-resolved metagenomics.</title>
        <authorList>
            <person name="Rodriguez C.A.D."/>
            <person name="Diaz-Garcia L."/>
            <person name="Herrera K."/>
            <person name="Tarazona N.A."/>
            <person name="Sproer C."/>
            <person name="Overmann J."/>
            <person name="Jimenez D.J."/>
        </authorList>
    </citation>
    <scope>NUCLEOTIDE SEQUENCE</scope>
    <source>
        <strain evidence="1">MAG5</strain>
    </source>
</reference>
<dbReference type="Proteomes" id="UP001056756">
    <property type="component" value="Chromosome"/>
</dbReference>
<organism evidence="1 2">
    <name type="scientific">Candidatus Pristimantibacillus lignocellulolyticus</name>
    <dbReference type="NCBI Taxonomy" id="2994561"/>
    <lineage>
        <taxon>Bacteria</taxon>
        <taxon>Bacillati</taxon>
        <taxon>Bacillota</taxon>
        <taxon>Bacilli</taxon>
        <taxon>Bacillales</taxon>
        <taxon>Paenibacillaceae</taxon>
        <taxon>Candidatus Pristimantibacillus</taxon>
    </lineage>
</organism>
<dbReference type="KEGG" id="plig:NAG76_21490"/>
<name>A0A9J6ZLA5_9BACL</name>
<evidence type="ECO:0000313" key="1">
    <source>
        <dbReference type="EMBL" id="URN96902.1"/>
    </source>
</evidence>
<evidence type="ECO:0000313" key="2">
    <source>
        <dbReference type="Proteomes" id="UP001056756"/>
    </source>
</evidence>
<protein>
    <submittedName>
        <fullName evidence="1">Uncharacterized protein</fullName>
    </submittedName>
</protein>